<dbReference type="AlphaFoldDB" id="A0A7J6LV55"/>
<evidence type="ECO:0000256" key="1">
    <source>
        <dbReference type="SAM" id="MobiDB-lite"/>
    </source>
</evidence>
<protein>
    <submittedName>
        <fullName evidence="2">Uncharacterized protein</fullName>
    </submittedName>
</protein>
<keyword evidence="3" id="KW-1185">Reference proteome</keyword>
<evidence type="ECO:0000313" key="3">
    <source>
        <dbReference type="Proteomes" id="UP000591131"/>
    </source>
</evidence>
<organism evidence="2 3">
    <name type="scientific">Perkinsus chesapeaki</name>
    <name type="common">Clam parasite</name>
    <name type="synonym">Perkinsus andrewsi</name>
    <dbReference type="NCBI Taxonomy" id="330153"/>
    <lineage>
        <taxon>Eukaryota</taxon>
        <taxon>Sar</taxon>
        <taxon>Alveolata</taxon>
        <taxon>Perkinsozoa</taxon>
        <taxon>Perkinsea</taxon>
        <taxon>Perkinsida</taxon>
        <taxon>Perkinsidae</taxon>
        <taxon>Perkinsus</taxon>
    </lineage>
</organism>
<proteinExistence type="predicted"/>
<dbReference type="Proteomes" id="UP000591131">
    <property type="component" value="Unassembled WGS sequence"/>
</dbReference>
<reference evidence="2 3" key="1">
    <citation type="submission" date="2020-04" db="EMBL/GenBank/DDBJ databases">
        <title>Perkinsus chesapeaki whole genome sequence.</title>
        <authorList>
            <person name="Bogema D.R."/>
        </authorList>
    </citation>
    <scope>NUCLEOTIDE SEQUENCE [LARGE SCALE GENOMIC DNA]</scope>
    <source>
        <strain evidence="2">ATCC PRA-425</strain>
    </source>
</reference>
<accession>A0A7J6LV55</accession>
<comment type="caution">
    <text evidence="2">The sequence shown here is derived from an EMBL/GenBank/DDBJ whole genome shotgun (WGS) entry which is preliminary data.</text>
</comment>
<feature type="region of interest" description="Disordered" evidence="1">
    <location>
        <begin position="336"/>
        <end position="365"/>
    </location>
</feature>
<sequence length="377" mass="43884">MSLYANGRGGIRFIPRRVKDKDVYKEISYCRPDMWEHSEYYDGGVKDPIYRCIERYPRYTYLPPHGIDQENSCEHGNVQSLFLTCKELGTRTRILQNGVTTIGMSVVKHVGVYPVTTAMGQKIRIMNRGEDAVRKASQDVDYTPYANGRGAVDRGGFVRDKDKDFHKYIIECKPGEWEDAKHYRGGTKEPIYRFCIRLHEKHQKKAEFRASPWKYNCMMDPGDDGNKHGHKDRDWLCFEKRPEYVALPPHGPPLSKECTRNTTTWRALAWYTDKAPPEWCPLNWYHKRQVCWCMPGFYVDSLYDATVKQRTCPEDKPYFFVPRFVTYEKWTQLREPTTTTTTTTTLSPINSTAPNGGSQPSGRRLDDIFGFDFDDEV</sequence>
<dbReference type="EMBL" id="JAAPAO010000326">
    <property type="protein sequence ID" value="KAF4663143.1"/>
    <property type="molecule type" value="Genomic_DNA"/>
</dbReference>
<gene>
    <name evidence="2" type="ORF">FOL47_005889</name>
</gene>
<evidence type="ECO:0000313" key="2">
    <source>
        <dbReference type="EMBL" id="KAF4663143.1"/>
    </source>
</evidence>
<feature type="compositionally biased region" description="Polar residues" evidence="1">
    <location>
        <begin position="346"/>
        <end position="361"/>
    </location>
</feature>
<name>A0A7J6LV55_PERCH</name>